<organism evidence="2 3">
    <name type="scientific">Nocardiopsis mangrovi</name>
    <dbReference type="NCBI Taxonomy" id="1179818"/>
    <lineage>
        <taxon>Bacteria</taxon>
        <taxon>Bacillati</taxon>
        <taxon>Actinomycetota</taxon>
        <taxon>Actinomycetes</taxon>
        <taxon>Streptosporangiales</taxon>
        <taxon>Nocardiopsidaceae</taxon>
        <taxon>Nocardiopsis</taxon>
    </lineage>
</organism>
<gene>
    <name evidence="2" type="ORF">ACFO4E_03115</name>
</gene>
<dbReference type="RefSeq" id="WP_378571335.1">
    <property type="nucleotide sequence ID" value="NZ_JBHSFQ010000002.1"/>
</dbReference>
<dbReference type="InterPro" id="IPR037523">
    <property type="entry name" value="VOC_core"/>
</dbReference>
<keyword evidence="3" id="KW-1185">Reference proteome</keyword>
<evidence type="ECO:0000259" key="1">
    <source>
        <dbReference type="PROSITE" id="PS51819"/>
    </source>
</evidence>
<dbReference type="Proteomes" id="UP001595923">
    <property type="component" value="Unassembled WGS sequence"/>
</dbReference>
<evidence type="ECO:0000313" key="2">
    <source>
        <dbReference type="EMBL" id="MFC4560843.1"/>
    </source>
</evidence>
<dbReference type="Gene3D" id="3.10.180.10">
    <property type="entry name" value="2,3-Dihydroxybiphenyl 1,2-Dioxygenase, domain 1"/>
    <property type="match status" value="1"/>
</dbReference>
<protein>
    <submittedName>
        <fullName evidence="2">VOC family protein</fullName>
    </submittedName>
</protein>
<dbReference type="InterPro" id="IPR029068">
    <property type="entry name" value="Glyas_Bleomycin-R_OHBP_Dase"/>
</dbReference>
<evidence type="ECO:0000313" key="3">
    <source>
        <dbReference type="Proteomes" id="UP001595923"/>
    </source>
</evidence>
<feature type="domain" description="VOC" evidence="1">
    <location>
        <begin position="4"/>
        <end position="125"/>
    </location>
</feature>
<dbReference type="Pfam" id="PF00903">
    <property type="entry name" value="Glyoxalase"/>
    <property type="match status" value="1"/>
</dbReference>
<dbReference type="SUPFAM" id="SSF54593">
    <property type="entry name" value="Glyoxalase/Bleomycin resistance protein/Dihydroxybiphenyl dioxygenase"/>
    <property type="match status" value="1"/>
</dbReference>
<comment type="caution">
    <text evidence="2">The sequence shown here is derived from an EMBL/GenBank/DDBJ whole genome shotgun (WGS) entry which is preliminary data.</text>
</comment>
<sequence length="156" mass="16804">MLRGMATVCFWADDVEAAKAWYTGLLGVDPYFERSGPDGRLAYAEFRLGDFQDELGLIDRRYAPGADPGTGGAVVYWHVDDVAAALERLPSSGAEENEPLTAREAGFTTASVVDPFGNVLGVMYNPHYLDIFGRIPEFDRPAIETDVPGGGDGARG</sequence>
<name>A0ABV9DS28_9ACTN</name>
<accession>A0ABV9DS28</accession>
<reference evidence="3" key="1">
    <citation type="journal article" date="2019" name="Int. J. Syst. Evol. Microbiol.">
        <title>The Global Catalogue of Microorganisms (GCM) 10K type strain sequencing project: providing services to taxonomists for standard genome sequencing and annotation.</title>
        <authorList>
            <consortium name="The Broad Institute Genomics Platform"/>
            <consortium name="The Broad Institute Genome Sequencing Center for Infectious Disease"/>
            <person name="Wu L."/>
            <person name="Ma J."/>
        </authorList>
    </citation>
    <scope>NUCLEOTIDE SEQUENCE [LARGE SCALE GENOMIC DNA]</scope>
    <source>
        <strain evidence="3">XZYJ18</strain>
    </source>
</reference>
<dbReference type="InterPro" id="IPR004360">
    <property type="entry name" value="Glyas_Fos-R_dOase_dom"/>
</dbReference>
<proteinExistence type="predicted"/>
<dbReference type="PROSITE" id="PS51819">
    <property type="entry name" value="VOC"/>
    <property type="match status" value="1"/>
</dbReference>
<dbReference type="EMBL" id="JBHSFQ010000002">
    <property type="protein sequence ID" value="MFC4560843.1"/>
    <property type="molecule type" value="Genomic_DNA"/>
</dbReference>